<dbReference type="RefSeq" id="WP_132707323.1">
    <property type="nucleotide sequence ID" value="NZ_JACIGF010000002.1"/>
</dbReference>
<dbReference type="Gene3D" id="3.40.50.1820">
    <property type="entry name" value="alpha/beta hydrolase"/>
    <property type="match status" value="1"/>
</dbReference>
<proteinExistence type="predicted"/>
<organism evidence="2 3">
    <name type="scientific">Rhodothalassium salexigens DSM 2132</name>
    <dbReference type="NCBI Taxonomy" id="1188247"/>
    <lineage>
        <taxon>Bacteria</taxon>
        <taxon>Pseudomonadati</taxon>
        <taxon>Pseudomonadota</taxon>
        <taxon>Alphaproteobacteria</taxon>
        <taxon>Rhodothalassiales</taxon>
        <taxon>Rhodothalassiaceae</taxon>
        <taxon>Rhodothalassium</taxon>
    </lineage>
</organism>
<feature type="domain" description="Dienelactone hydrolase" evidence="1">
    <location>
        <begin position="57"/>
        <end position="261"/>
    </location>
</feature>
<dbReference type="InterPro" id="IPR002925">
    <property type="entry name" value="Dienelactn_hydro"/>
</dbReference>
<dbReference type="SUPFAM" id="SSF53474">
    <property type="entry name" value="alpha/beta-Hydrolases"/>
    <property type="match status" value="1"/>
</dbReference>
<dbReference type="OrthoDB" id="9787933at2"/>
<dbReference type="InParanoid" id="A0A4R2PU62"/>
<reference evidence="2 3" key="1">
    <citation type="submission" date="2019-03" db="EMBL/GenBank/DDBJ databases">
        <title>Genomic Encyclopedia of Type Strains, Phase IV (KMG-IV): sequencing the most valuable type-strain genomes for metagenomic binning, comparative biology and taxonomic classification.</title>
        <authorList>
            <person name="Goeker M."/>
        </authorList>
    </citation>
    <scope>NUCLEOTIDE SEQUENCE [LARGE SCALE GENOMIC DNA]</scope>
    <source>
        <strain evidence="2 3">DSM 2132</strain>
    </source>
</reference>
<evidence type="ECO:0000313" key="3">
    <source>
        <dbReference type="Proteomes" id="UP000295399"/>
    </source>
</evidence>
<dbReference type="EMBL" id="SLXO01000002">
    <property type="protein sequence ID" value="TCP37701.1"/>
    <property type="molecule type" value="Genomic_DNA"/>
</dbReference>
<dbReference type="PANTHER" id="PTHR46623">
    <property type="entry name" value="CARBOXYMETHYLENEBUTENOLIDASE-RELATED"/>
    <property type="match status" value="1"/>
</dbReference>
<dbReference type="Pfam" id="PF01738">
    <property type="entry name" value="DLH"/>
    <property type="match status" value="1"/>
</dbReference>
<dbReference type="PROSITE" id="PS51318">
    <property type="entry name" value="TAT"/>
    <property type="match status" value="1"/>
</dbReference>
<protein>
    <submittedName>
        <fullName evidence="2">Carboxymethylenebutenolidase</fullName>
    </submittedName>
</protein>
<comment type="caution">
    <text evidence="2">The sequence shown here is derived from an EMBL/GenBank/DDBJ whole genome shotgun (WGS) entry which is preliminary data.</text>
</comment>
<dbReference type="PANTHER" id="PTHR46623:SF6">
    <property type="entry name" value="ALPHA_BETA-HYDROLASES SUPERFAMILY PROTEIN"/>
    <property type="match status" value="1"/>
</dbReference>
<dbReference type="Proteomes" id="UP000295399">
    <property type="component" value="Unassembled WGS sequence"/>
</dbReference>
<sequence>MTADQPGVARRQVLQGVLQGLGGLPLAAVLANPALAQAAAETLTDVTIETADGRSVSGALALPETLPAPAVIAIHEWWGLNDQIKTVTAEFARQGYVALAVDLYDGVVADTRERASALVRSIDDIEATETMAAWVDWLRAHEATTGRLGTVGWCFGGGWSLNTAIAAPVEACVIYYGRCDRPAEAMARLQGPVLGHFATQDGYIDAAMVDRFADAMNAAARSYTVHWYEADHAFANPTGARYDAADAQLAWARTLDFLGRHLRA</sequence>
<evidence type="ECO:0000313" key="2">
    <source>
        <dbReference type="EMBL" id="TCP37701.1"/>
    </source>
</evidence>
<keyword evidence="3" id="KW-1185">Reference proteome</keyword>
<dbReference type="InterPro" id="IPR029058">
    <property type="entry name" value="AB_hydrolase_fold"/>
</dbReference>
<evidence type="ECO:0000259" key="1">
    <source>
        <dbReference type="Pfam" id="PF01738"/>
    </source>
</evidence>
<dbReference type="InterPro" id="IPR051049">
    <property type="entry name" value="Dienelactone_hydrolase-like"/>
</dbReference>
<gene>
    <name evidence="2" type="ORF">EV659_102107</name>
</gene>
<name>A0A4R2PU62_RHOSA</name>
<accession>A0A4R2PU62</accession>
<dbReference type="FunCoup" id="A0A4R2PU62">
    <property type="interactions" value="336"/>
</dbReference>
<dbReference type="GO" id="GO:0016787">
    <property type="term" value="F:hydrolase activity"/>
    <property type="evidence" value="ECO:0007669"/>
    <property type="project" value="InterPro"/>
</dbReference>
<dbReference type="InterPro" id="IPR006311">
    <property type="entry name" value="TAT_signal"/>
</dbReference>
<dbReference type="AlphaFoldDB" id="A0A4R2PU62"/>